<gene>
    <name evidence="2" type="ORF">Pla133_28100</name>
</gene>
<name>A0A518BL65_9BACT</name>
<reference evidence="2 3" key="1">
    <citation type="submission" date="2019-02" db="EMBL/GenBank/DDBJ databases">
        <title>Deep-cultivation of Planctomycetes and their phenomic and genomic characterization uncovers novel biology.</title>
        <authorList>
            <person name="Wiegand S."/>
            <person name="Jogler M."/>
            <person name="Boedeker C."/>
            <person name="Pinto D."/>
            <person name="Vollmers J."/>
            <person name="Rivas-Marin E."/>
            <person name="Kohn T."/>
            <person name="Peeters S.H."/>
            <person name="Heuer A."/>
            <person name="Rast P."/>
            <person name="Oberbeckmann S."/>
            <person name="Bunk B."/>
            <person name="Jeske O."/>
            <person name="Meyerdierks A."/>
            <person name="Storesund J.E."/>
            <person name="Kallscheuer N."/>
            <person name="Luecker S."/>
            <person name="Lage O.M."/>
            <person name="Pohl T."/>
            <person name="Merkel B.J."/>
            <person name="Hornburger P."/>
            <person name="Mueller R.-W."/>
            <person name="Bruemmer F."/>
            <person name="Labrenz M."/>
            <person name="Spormann A.M."/>
            <person name="Op den Camp H."/>
            <person name="Overmann J."/>
            <person name="Amann R."/>
            <person name="Jetten M.S.M."/>
            <person name="Mascher T."/>
            <person name="Medema M.H."/>
            <person name="Devos D.P."/>
            <person name="Kaster A.-K."/>
            <person name="Ovreas L."/>
            <person name="Rohde M."/>
            <person name="Galperin M.Y."/>
            <person name="Jogler C."/>
        </authorList>
    </citation>
    <scope>NUCLEOTIDE SEQUENCE [LARGE SCALE GENOMIC DNA]</scope>
    <source>
        <strain evidence="2 3">Pla133</strain>
    </source>
</reference>
<dbReference type="Proteomes" id="UP000316921">
    <property type="component" value="Chromosome"/>
</dbReference>
<evidence type="ECO:0000256" key="1">
    <source>
        <dbReference type="SAM" id="MobiDB-lite"/>
    </source>
</evidence>
<protein>
    <recommendedName>
        <fullName evidence="4">Uracil DNA glycosylase superfamily protein</fullName>
    </recommendedName>
</protein>
<feature type="region of interest" description="Disordered" evidence="1">
    <location>
        <begin position="1"/>
        <end position="22"/>
    </location>
</feature>
<evidence type="ECO:0000313" key="2">
    <source>
        <dbReference type="EMBL" id="QDU67722.1"/>
    </source>
</evidence>
<keyword evidence="3" id="KW-1185">Reference proteome</keyword>
<dbReference type="EMBL" id="CP036287">
    <property type="protein sequence ID" value="QDU67722.1"/>
    <property type="molecule type" value="Genomic_DNA"/>
</dbReference>
<dbReference type="RefSeq" id="WP_145066119.1">
    <property type="nucleotide sequence ID" value="NZ_CP036287.1"/>
</dbReference>
<organism evidence="2 3">
    <name type="scientific">Engelhardtia mirabilis</name>
    <dbReference type="NCBI Taxonomy" id="2528011"/>
    <lineage>
        <taxon>Bacteria</taxon>
        <taxon>Pseudomonadati</taxon>
        <taxon>Planctomycetota</taxon>
        <taxon>Planctomycetia</taxon>
        <taxon>Planctomycetia incertae sedis</taxon>
        <taxon>Engelhardtia</taxon>
    </lineage>
</organism>
<dbReference type="KEGG" id="pbap:Pla133_28100"/>
<evidence type="ECO:0008006" key="4">
    <source>
        <dbReference type="Google" id="ProtNLM"/>
    </source>
</evidence>
<accession>A0A518BL65</accession>
<evidence type="ECO:0000313" key="3">
    <source>
        <dbReference type="Proteomes" id="UP000316921"/>
    </source>
</evidence>
<dbReference type="AlphaFoldDB" id="A0A518BL65"/>
<sequence>MSGKPLLVSYSPPPGHRRWRKPGPCSNAKLQRLFGLTADQMAETFDSITLLDKWPGRRTDCPGTLWAGELWGLARASALELAPTLRERPMVLLLGRAVREAFRPWVGESPRLFKPRARHDLGTVLVPWPSPSGSSRFWCCPQNQSTAEAAARAVMAAIQLHGQEAAA</sequence>
<proteinExistence type="predicted"/>